<evidence type="ECO:0000313" key="2">
    <source>
        <dbReference type="EMBL" id="VBB69350.1"/>
    </source>
</evidence>
<feature type="region of interest" description="Disordered" evidence="1">
    <location>
        <begin position="1"/>
        <end position="22"/>
    </location>
</feature>
<accession>A0A484H735</accession>
<dbReference type="AlphaFoldDB" id="A0A484H735"/>
<evidence type="ECO:0000256" key="1">
    <source>
        <dbReference type="SAM" id="MobiDB-lite"/>
    </source>
</evidence>
<name>A0A484H735_9ZZZZ</name>
<dbReference type="EMBL" id="LR026963">
    <property type="protein sequence ID" value="VBB69350.1"/>
    <property type="molecule type" value="Genomic_DNA"/>
</dbReference>
<reference evidence="2" key="1">
    <citation type="submission" date="2018-10" db="EMBL/GenBank/DDBJ databases">
        <authorList>
            <person name="Gruber-Vodicka H."/>
            <person name="Jaeckle O."/>
        </authorList>
    </citation>
    <scope>NUCLEOTIDE SEQUENCE</scope>
</reference>
<gene>
    <name evidence="2" type="ORF">RIEGSTA812A_PEG_823</name>
</gene>
<sequence>MLSSDGTDCPHNPEMRVTTPGVQRRKIISSACQVLESALVRLDRA</sequence>
<organism evidence="2">
    <name type="scientific">invertebrate metagenome</name>
    <dbReference type="NCBI Taxonomy" id="1711999"/>
    <lineage>
        <taxon>unclassified sequences</taxon>
        <taxon>metagenomes</taxon>
        <taxon>organismal metagenomes</taxon>
    </lineage>
</organism>
<proteinExistence type="predicted"/>
<protein>
    <submittedName>
        <fullName evidence="2">Uncharacterized protein</fullName>
    </submittedName>
</protein>